<evidence type="ECO:0000313" key="1">
    <source>
        <dbReference type="EMBL" id="KAH9517628.1"/>
    </source>
</evidence>
<evidence type="ECO:0000313" key="2">
    <source>
        <dbReference type="Proteomes" id="UP000790347"/>
    </source>
</evidence>
<sequence length="112" mass="13633">FVCAFYYSILWIVYFFSHLNVFNDNEKHAFDNGVKKVFILNIDFVFDTHTHHLSIYNQYKYQNNLACFVWLQCQYQTYKNQKQQQKIVIFMLLSSLSSSFQHKCRDIFLFSQ</sequence>
<protein>
    <submittedName>
        <fullName evidence="1">Uncharacterized protein</fullName>
    </submittedName>
</protein>
<dbReference type="EMBL" id="ASGP02000003">
    <property type="protein sequence ID" value="KAH9517628.1"/>
    <property type="molecule type" value="Genomic_DNA"/>
</dbReference>
<feature type="non-terminal residue" evidence="1">
    <location>
        <position position="112"/>
    </location>
</feature>
<accession>A0A922I332</accession>
<reference evidence="1" key="2">
    <citation type="journal article" date="2022" name="Res Sq">
        <title>Comparative Genomics Reveals Insights into the Divergent Evolution of Astigmatic Mites and Household Pest Adaptations.</title>
        <authorList>
            <person name="Xiong Q."/>
            <person name="Wan A.T.-Y."/>
            <person name="Liu X.-Y."/>
            <person name="Fung C.S.-H."/>
            <person name="Xiao X."/>
            <person name="Malainual N."/>
            <person name="Hou J."/>
            <person name="Wang L."/>
            <person name="Wang M."/>
            <person name="Yang K."/>
            <person name="Cui Y."/>
            <person name="Leung E."/>
            <person name="Nong W."/>
            <person name="Shin S.-K."/>
            <person name="Au S."/>
            <person name="Jeong K.Y."/>
            <person name="Chew F.T."/>
            <person name="Hui J."/>
            <person name="Leung T.F."/>
            <person name="Tungtrongchitr A."/>
            <person name="Zhong N."/>
            <person name="Liu Z."/>
            <person name="Tsui S."/>
        </authorList>
    </citation>
    <scope>NUCLEOTIDE SEQUENCE</scope>
    <source>
        <strain evidence="1">Derf</strain>
        <tissue evidence="1">Whole organism</tissue>
    </source>
</reference>
<keyword evidence="2" id="KW-1185">Reference proteome</keyword>
<comment type="caution">
    <text evidence="1">The sequence shown here is derived from an EMBL/GenBank/DDBJ whole genome shotgun (WGS) entry which is preliminary data.</text>
</comment>
<dbReference type="Proteomes" id="UP000790347">
    <property type="component" value="Unassembled WGS sequence"/>
</dbReference>
<organism evidence="1 2">
    <name type="scientific">Dermatophagoides farinae</name>
    <name type="common">American house dust mite</name>
    <dbReference type="NCBI Taxonomy" id="6954"/>
    <lineage>
        <taxon>Eukaryota</taxon>
        <taxon>Metazoa</taxon>
        <taxon>Ecdysozoa</taxon>
        <taxon>Arthropoda</taxon>
        <taxon>Chelicerata</taxon>
        <taxon>Arachnida</taxon>
        <taxon>Acari</taxon>
        <taxon>Acariformes</taxon>
        <taxon>Sarcoptiformes</taxon>
        <taxon>Astigmata</taxon>
        <taxon>Psoroptidia</taxon>
        <taxon>Analgoidea</taxon>
        <taxon>Pyroglyphidae</taxon>
        <taxon>Dermatophagoidinae</taxon>
        <taxon>Dermatophagoides</taxon>
    </lineage>
</organism>
<proteinExistence type="predicted"/>
<name>A0A922I332_DERFA</name>
<feature type="non-terminal residue" evidence="1">
    <location>
        <position position="1"/>
    </location>
</feature>
<gene>
    <name evidence="1" type="ORF">DERF_008282</name>
</gene>
<reference evidence="1" key="1">
    <citation type="submission" date="2013-05" db="EMBL/GenBank/DDBJ databases">
        <authorList>
            <person name="Yim A.K.Y."/>
            <person name="Chan T.F."/>
            <person name="Ji K.M."/>
            <person name="Liu X.Y."/>
            <person name="Zhou J.W."/>
            <person name="Li R.Q."/>
            <person name="Yang K.Y."/>
            <person name="Li J."/>
            <person name="Li M."/>
            <person name="Law P.T.W."/>
            <person name="Wu Y.L."/>
            <person name="Cai Z.L."/>
            <person name="Qin H."/>
            <person name="Bao Y."/>
            <person name="Leung R.K.K."/>
            <person name="Ng P.K.S."/>
            <person name="Zou J."/>
            <person name="Zhong X.J."/>
            <person name="Ran P.X."/>
            <person name="Zhong N.S."/>
            <person name="Liu Z.G."/>
            <person name="Tsui S.K.W."/>
        </authorList>
    </citation>
    <scope>NUCLEOTIDE SEQUENCE</scope>
    <source>
        <strain evidence="1">Derf</strain>
        <tissue evidence="1">Whole organism</tissue>
    </source>
</reference>
<dbReference type="AlphaFoldDB" id="A0A922I332"/>